<gene>
    <name evidence="2" type="ORF">NDU88_002577</name>
</gene>
<sequence length="101" mass="11303">MEKGQRTQRAEEIETAGAGNPDIQVPKSLKREEGLRGAQRKKRTPRGETRRVRTKETAEKMRGSSTHTLGKEDHLSPEATPRWDRTVPRSPISATSLEGRG</sequence>
<feature type="compositionally biased region" description="Basic and acidic residues" evidence="1">
    <location>
        <begin position="1"/>
        <end position="12"/>
    </location>
</feature>
<feature type="compositionally biased region" description="Polar residues" evidence="1">
    <location>
        <begin position="92"/>
        <end position="101"/>
    </location>
</feature>
<dbReference type="AlphaFoldDB" id="A0AAV7NGU0"/>
<organism evidence="2 3">
    <name type="scientific">Pleurodeles waltl</name>
    <name type="common">Iberian ribbed newt</name>
    <dbReference type="NCBI Taxonomy" id="8319"/>
    <lineage>
        <taxon>Eukaryota</taxon>
        <taxon>Metazoa</taxon>
        <taxon>Chordata</taxon>
        <taxon>Craniata</taxon>
        <taxon>Vertebrata</taxon>
        <taxon>Euteleostomi</taxon>
        <taxon>Amphibia</taxon>
        <taxon>Batrachia</taxon>
        <taxon>Caudata</taxon>
        <taxon>Salamandroidea</taxon>
        <taxon>Salamandridae</taxon>
        <taxon>Pleurodelinae</taxon>
        <taxon>Pleurodeles</taxon>
    </lineage>
</organism>
<comment type="caution">
    <text evidence="2">The sequence shown here is derived from an EMBL/GenBank/DDBJ whole genome shotgun (WGS) entry which is preliminary data.</text>
</comment>
<reference evidence="2" key="1">
    <citation type="journal article" date="2022" name="bioRxiv">
        <title>Sequencing and chromosome-scale assembly of the giantPleurodeles waltlgenome.</title>
        <authorList>
            <person name="Brown T."/>
            <person name="Elewa A."/>
            <person name="Iarovenko S."/>
            <person name="Subramanian E."/>
            <person name="Araus A.J."/>
            <person name="Petzold A."/>
            <person name="Susuki M."/>
            <person name="Suzuki K.-i.T."/>
            <person name="Hayashi T."/>
            <person name="Toyoda A."/>
            <person name="Oliveira C."/>
            <person name="Osipova E."/>
            <person name="Leigh N.D."/>
            <person name="Simon A."/>
            <person name="Yun M.H."/>
        </authorList>
    </citation>
    <scope>NUCLEOTIDE SEQUENCE</scope>
    <source>
        <strain evidence="2">20211129_DDA</strain>
        <tissue evidence="2">Liver</tissue>
    </source>
</reference>
<evidence type="ECO:0000313" key="3">
    <source>
        <dbReference type="Proteomes" id="UP001066276"/>
    </source>
</evidence>
<accession>A0AAV7NGU0</accession>
<keyword evidence="3" id="KW-1185">Reference proteome</keyword>
<evidence type="ECO:0000313" key="2">
    <source>
        <dbReference type="EMBL" id="KAJ1114339.1"/>
    </source>
</evidence>
<evidence type="ECO:0000256" key="1">
    <source>
        <dbReference type="SAM" id="MobiDB-lite"/>
    </source>
</evidence>
<dbReference type="EMBL" id="JANPWB010000012">
    <property type="protein sequence ID" value="KAJ1114339.1"/>
    <property type="molecule type" value="Genomic_DNA"/>
</dbReference>
<dbReference type="Proteomes" id="UP001066276">
    <property type="component" value="Chromosome 8"/>
</dbReference>
<protein>
    <submittedName>
        <fullName evidence="2">Uncharacterized protein</fullName>
    </submittedName>
</protein>
<feature type="compositionally biased region" description="Basic and acidic residues" evidence="1">
    <location>
        <begin position="45"/>
        <end position="62"/>
    </location>
</feature>
<proteinExistence type="predicted"/>
<feature type="compositionally biased region" description="Basic and acidic residues" evidence="1">
    <location>
        <begin position="69"/>
        <end position="87"/>
    </location>
</feature>
<name>A0AAV7NGU0_PLEWA</name>
<feature type="region of interest" description="Disordered" evidence="1">
    <location>
        <begin position="1"/>
        <end position="101"/>
    </location>
</feature>